<sequence length="114" mass="12483">MAAETTARVVLTTTDSAEDAERLARVLVDAHLAACVQISGPVRSVFRWEGAVSVEAEWQLWLKTDAARVDDLSARLVDEHTYDVPEVLVLPVVGGHGPYLAWVTEETEPAELDQ</sequence>
<evidence type="ECO:0000313" key="2">
    <source>
        <dbReference type="EMBL" id="MEJ2886870.1"/>
    </source>
</evidence>
<dbReference type="InterPro" id="IPR015867">
    <property type="entry name" value="N-reg_PII/ATP_PRibTrfase_C"/>
</dbReference>
<dbReference type="RefSeq" id="WP_337713320.1">
    <property type="nucleotide sequence ID" value="NZ_JBBEGL010000002.1"/>
</dbReference>
<name>A0ABU8N3D4_9PSEU</name>
<gene>
    <name evidence="2" type="primary">cutA</name>
    <name evidence="2" type="ORF">WCD41_10460</name>
</gene>
<keyword evidence="3" id="KW-1185">Reference proteome</keyword>
<accession>A0ABU8N3D4</accession>
<dbReference type="SUPFAM" id="SSF54913">
    <property type="entry name" value="GlnB-like"/>
    <property type="match status" value="1"/>
</dbReference>
<dbReference type="PANTHER" id="PTHR23419">
    <property type="entry name" value="DIVALENT CATION TOLERANCE CUTA-RELATED"/>
    <property type="match status" value="1"/>
</dbReference>
<protein>
    <submittedName>
        <fullName evidence="2">Divalent-cation tolerance protein CutA</fullName>
    </submittedName>
</protein>
<proteinExistence type="inferred from homology"/>
<evidence type="ECO:0000256" key="1">
    <source>
        <dbReference type="ARBA" id="ARBA00010169"/>
    </source>
</evidence>
<comment type="similarity">
    <text evidence="1">Belongs to the CutA family.</text>
</comment>
<dbReference type="PANTHER" id="PTHR23419:SF8">
    <property type="entry name" value="FI09726P"/>
    <property type="match status" value="1"/>
</dbReference>
<evidence type="ECO:0000313" key="3">
    <source>
        <dbReference type="Proteomes" id="UP001370100"/>
    </source>
</evidence>
<comment type="caution">
    <text evidence="2">The sequence shown here is derived from an EMBL/GenBank/DDBJ whole genome shotgun (WGS) entry which is preliminary data.</text>
</comment>
<reference evidence="2 3" key="1">
    <citation type="submission" date="2024-03" db="EMBL/GenBank/DDBJ databases">
        <title>Actinomycetospora sp. OC33-EN06, a novel actinomycete isolated from wild orchid (Aerides multiflora).</title>
        <authorList>
            <person name="Suriyachadkun C."/>
        </authorList>
    </citation>
    <scope>NUCLEOTIDE SEQUENCE [LARGE SCALE GENOMIC DNA]</scope>
    <source>
        <strain evidence="2 3">OC33-EN06</strain>
    </source>
</reference>
<dbReference type="Proteomes" id="UP001370100">
    <property type="component" value="Unassembled WGS sequence"/>
</dbReference>
<dbReference type="Pfam" id="PF03091">
    <property type="entry name" value="CutA1"/>
    <property type="match status" value="1"/>
</dbReference>
<organism evidence="2 3">
    <name type="scientific">Actinomycetospora aeridis</name>
    <dbReference type="NCBI Taxonomy" id="3129231"/>
    <lineage>
        <taxon>Bacteria</taxon>
        <taxon>Bacillati</taxon>
        <taxon>Actinomycetota</taxon>
        <taxon>Actinomycetes</taxon>
        <taxon>Pseudonocardiales</taxon>
        <taxon>Pseudonocardiaceae</taxon>
        <taxon>Actinomycetospora</taxon>
    </lineage>
</organism>
<dbReference type="InterPro" id="IPR011322">
    <property type="entry name" value="N-reg_PII-like_a/b"/>
</dbReference>
<dbReference type="EMBL" id="JBBEGL010000002">
    <property type="protein sequence ID" value="MEJ2886870.1"/>
    <property type="molecule type" value="Genomic_DNA"/>
</dbReference>
<dbReference type="InterPro" id="IPR004323">
    <property type="entry name" value="Ion_tolerance_CutA"/>
</dbReference>
<dbReference type="Gene3D" id="3.30.70.120">
    <property type="match status" value="1"/>
</dbReference>